<evidence type="ECO:0000313" key="2">
    <source>
        <dbReference type="EMBL" id="MCI88136.1"/>
    </source>
</evidence>
<comment type="caution">
    <text evidence="2">The sequence shown here is derived from an EMBL/GenBank/DDBJ whole genome shotgun (WGS) entry which is preliminary data.</text>
</comment>
<organism evidence="2 3">
    <name type="scientific">Trifolium medium</name>
    <dbReference type="NCBI Taxonomy" id="97028"/>
    <lineage>
        <taxon>Eukaryota</taxon>
        <taxon>Viridiplantae</taxon>
        <taxon>Streptophyta</taxon>
        <taxon>Embryophyta</taxon>
        <taxon>Tracheophyta</taxon>
        <taxon>Spermatophyta</taxon>
        <taxon>Magnoliopsida</taxon>
        <taxon>eudicotyledons</taxon>
        <taxon>Gunneridae</taxon>
        <taxon>Pentapetalae</taxon>
        <taxon>rosids</taxon>
        <taxon>fabids</taxon>
        <taxon>Fabales</taxon>
        <taxon>Fabaceae</taxon>
        <taxon>Papilionoideae</taxon>
        <taxon>50 kb inversion clade</taxon>
        <taxon>NPAAA clade</taxon>
        <taxon>Hologalegina</taxon>
        <taxon>IRL clade</taxon>
        <taxon>Trifolieae</taxon>
        <taxon>Trifolium</taxon>
    </lineage>
</organism>
<dbReference type="Proteomes" id="UP000265520">
    <property type="component" value="Unassembled WGS sequence"/>
</dbReference>
<sequence length="42" mass="4172">MNSLSSSGGSSSSSPSMGKMGLHSGLKCQSNAHVNESQLGFG</sequence>
<dbReference type="EMBL" id="LXQA011185049">
    <property type="protein sequence ID" value="MCI88136.1"/>
    <property type="molecule type" value="Genomic_DNA"/>
</dbReference>
<accession>A0A392VIB1</accession>
<feature type="region of interest" description="Disordered" evidence="1">
    <location>
        <begin position="1"/>
        <end position="42"/>
    </location>
</feature>
<protein>
    <submittedName>
        <fullName evidence="2">Uncharacterized protein</fullName>
    </submittedName>
</protein>
<evidence type="ECO:0000256" key="1">
    <source>
        <dbReference type="SAM" id="MobiDB-lite"/>
    </source>
</evidence>
<feature type="compositionally biased region" description="Polar residues" evidence="1">
    <location>
        <begin position="27"/>
        <end position="42"/>
    </location>
</feature>
<dbReference type="AlphaFoldDB" id="A0A392VIB1"/>
<feature type="non-terminal residue" evidence="2">
    <location>
        <position position="42"/>
    </location>
</feature>
<feature type="compositionally biased region" description="Low complexity" evidence="1">
    <location>
        <begin position="1"/>
        <end position="16"/>
    </location>
</feature>
<reference evidence="2 3" key="1">
    <citation type="journal article" date="2018" name="Front. Plant Sci.">
        <title>Red Clover (Trifolium pratense) and Zigzag Clover (T. medium) - A Picture of Genomic Similarities and Differences.</title>
        <authorList>
            <person name="Dluhosova J."/>
            <person name="Istvanek J."/>
            <person name="Nedelnik J."/>
            <person name="Repkova J."/>
        </authorList>
    </citation>
    <scope>NUCLEOTIDE SEQUENCE [LARGE SCALE GENOMIC DNA]</scope>
    <source>
        <strain evidence="3">cv. 10/8</strain>
        <tissue evidence="2">Leaf</tissue>
    </source>
</reference>
<keyword evidence="3" id="KW-1185">Reference proteome</keyword>
<evidence type="ECO:0000313" key="3">
    <source>
        <dbReference type="Proteomes" id="UP000265520"/>
    </source>
</evidence>
<name>A0A392VIB1_9FABA</name>
<proteinExistence type="predicted"/>